<keyword evidence="2" id="KW-0479">Metal-binding</keyword>
<dbReference type="Gene3D" id="3.40.140.10">
    <property type="entry name" value="Cytidine Deaminase, domain 2"/>
    <property type="match status" value="1"/>
</dbReference>
<evidence type="ECO:0000256" key="2">
    <source>
        <dbReference type="ARBA" id="ARBA00022723"/>
    </source>
</evidence>
<dbReference type="EMBL" id="JBHSHB010000009">
    <property type="protein sequence ID" value="MFC4690106.1"/>
    <property type="molecule type" value="Genomic_DNA"/>
</dbReference>
<dbReference type="PROSITE" id="PS51747">
    <property type="entry name" value="CYT_DCMP_DEAMINASES_2"/>
    <property type="match status" value="1"/>
</dbReference>
<reference evidence="7" key="1">
    <citation type="journal article" date="2019" name="Int. J. Syst. Evol. Microbiol.">
        <title>The Global Catalogue of Microorganisms (GCM) 10K type strain sequencing project: providing services to taxonomists for standard genome sequencing and annotation.</title>
        <authorList>
            <consortium name="The Broad Institute Genomics Platform"/>
            <consortium name="The Broad Institute Genome Sequencing Center for Infectious Disease"/>
            <person name="Wu L."/>
            <person name="Ma J."/>
        </authorList>
    </citation>
    <scope>NUCLEOTIDE SEQUENCE [LARGE SCALE GENOMIC DNA]</scope>
    <source>
        <strain evidence="7">CGMCC 4.7427</strain>
    </source>
</reference>
<dbReference type="SUPFAM" id="SSF53927">
    <property type="entry name" value="Cytidine deaminase-like"/>
    <property type="match status" value="1"/>
</dbReference>
<evidence type="ECO:0000259" key="5">
    <source>
        <dbReference type="PROSITE" id="PS51747"/>
    </source>
</evidence>
<comment type="similarity">
    <text evidence="1">Belongs to the cytidine and deoxycytidylate deaminase family.</text>
</comment>
<organism evidence="6 7">
    <name type="scientific">Dokdonia genika</name>
    <dbReference type="NCBI Taxonomy" id="308113"/>
    <lineage>
        <taxon>Bacteria</taxon>
        <taxon>Pseudomonadati</taxon>
        <taxon>Bacteroidota</taxon>
        <taxon>Flavobacteriia</taxon>
        <taxon>Flavobacteriales</taxon>
        <taxon>Flavobacteriaceae</taxon>
        <taxon>Dokdonia</taxon>
    </lineage>
</organism>
<dbReference type="InterPro" id="IPR002125">
    <property type="entry name" value="CMP_dCMP_dom"/>
</dbReference>
<dbReference type="PANTHER" id="PTHR11644:SF2">
    <property type="entry name" value="CYTIDINE DEAMINASE"/>
    <property type="match status" value="1"/>
</dbReference>
<protein>
    <submittedName>
        <fullName evidence="6">Cytidine deaminase</fullName>
        <ecNumber evidence="6">3.5.4.5</ecNumber>
    </submittedName>
</protein>
<evidence type="ECO:0000256" key="3">
    <source>
        <dbReference type="ARBA" id="ARBA00022801"/>
    </source>
</evidence>
<proteinExistence type="inferred from homology"/>
<comment type="caution">
    <text evidence="6">The sequence shown here is derived from an EMBL/GenBank/DDBJ whole genome shotgun (WGS) entry which is preliminary data.</text>
</comment>
<evidence type="ECO:0000256" key="1">
    <source>
        <dbReference type="ARBA" id="ARBA00006576"/>
    </source>
</evidence>
<dbReference type="InterPro" id="IPR016193">
    <property type="entry name" value="Cytidine_deaminase-like"/>
</dbReference>
<gene>
    <name evidence="6" type="ORF">ACFO5T_06665</name>
</gene>
<dbReference type="Proteomes" id="UP001595878">
    <property type="component" value="Unassembled WGS sequence"/>
</dbReference>
<dbReference type="PROSITE" id="PS00903">
    <property type="entry name" value="CYT_DCMP_DEAMINASES_1"/>
    <property type="match status" value="1"/>
</dbReference>
<dbReference type="EC" id="3.5.4.5" evidence="6"/>
<dbReference type="PANTHER" id="PTHR11644">
    <property type="entry name" value="CYTIDINE DEAMINASE"/>
    <property type="match status" value="1"/>
</dbReference>
<dbReference type="RefSeq" id="WP_380033054.1">
    <property type="nucleotide sequence ID" value="NZ_JBHSHB010000009.1"/>
</dbReference>
<sequence>MEKIKIESFLDVYSSKDELPEAISSLMDAAFAARERAYAPYSNFLVGAALLLDNGEVVTGNNQENACYPAGLCAERTAIFYASSQYPDAKMLTMAITARARDKETTDPIPPCGVCRQAIAEYEIKQEAPIELYFMGEKGKVVKSASLENILPLLFTSKYL</sequence>
<evidence type="ECO:0000313" key="7">
    <source>
        <dbReference type="Proteomes" id="UP001595878"/>
    </source>
</evidence>
<keyword evidence="3 6" id="KW-0378">Hydrolase</keyword>
<name>A0ABV9L8V7_9FLAO</name>
<dbReference type="NCBIfam" id="NF004064">
    <property type="entry name" value="PRK05578.1"/>
    <property type="match status" value="1"/>
</dbReference>
<dbReference type="Pfam" id="PF00383">
    <property type="entry name" value="dCMP_cyt_deam_1"/>
    <property type="match status" value="1"/>
</dbReference>
<dbReference type="InterPro" id="IPR016192">
    <property type="entry name" value="APOBEC/CMP_deaminase_Zn-bd"/>
</dbReference>
<keyword evidence="7" id="KW-1185">Reference proteome</keyword>
<evidence type="ECO:0000256" key="4">
    <source>
        <dbReference type="ARBA" id="ARBA00022833"/>
    </source>
</evidence>
<dbReference type="InterPro" id="IPR050202">
    <property type="entry name" value="Cyt/Deoxycyt_deaminase"/>
</dbReference>
<dbReference type="GO" id="GO:0004126">
    <property type="term" value="F:cytidine deaminase activity"/>
    <property type="evidence" value="ECO:0007669"/>
    <property type="project" value="UniProtKB-EC"/>
</dbReference>
<accession>A0ABV9L8V7</accession>
<dbReference type="CDD" id="cd01283">
    <property type="entry name" value="cytidine_deaminase"/>
    <property type="match status" value="1"/>
</dbReference>
<feature type="domain" description="CMP/dCMP-type deaminase" evidence="5">
    <location>
        <begin position="21"/>
        <end position="158"/>
    </location>
</feature>
<evidence type="ECO:0000313" key="6">
    <source>
        <dbReference type="EMBL" id="MFC4690106.1"/>
    </source>
</evidence>
<keyword evidence="4" id="KW-0862">Zinc</keyword>